<keyword evidence="4" id="KW-1185">Reference proteome</keyword>
<dbReference type="Proteomes" id="UP000199766">
    <property type="component" value="Unassembled WGS sequence"/>
</dbReference>
<dbReference type="Pfam" id="PF13514">
    <property type="entry name" value="AAA_27"/>
    <property type="match status" value="1"/>
</dbReference>
<dbReference type="PANTHER" id="PTHR41259:SF1">
    <property type="entry name" value="DOUBLE-STRAND BREAK REPAIR RAD50 ATPASE, PUTATIVE-RELATED"/>
    <property type="match status" value="1"/>
</dbReference>
<feature type="coiled-coil region" evidence="1">
    <location>
        <begin position="718"/>
        <end position="759"/>
    </location>
</feature>
<accession>A0A1H9F700</accession>
<feature type="domain" description="YhaN AAA" evidence="2">
    <location>
        <begin position="1"/>
        <end position="206"/>
    </location>
</feature>
<sequence length="1172" mass="130161">MRIRQLQLIRYGKFTDHVLELPRAEQDIHLIVGPNEAGKSTTRAALGDWLFGIGVRTPMAFLHPMPDLRLGGVLERDSQQLAFQRKKAHKDTLRTPDDSPLPDSILRPWLGDMQRPSFEQMFSLDHAALRAGAAGILSAKDDVGRMLFQSASGLEQLGRVLQGLEAEAESLWGPRRAGHRLYTQAQDDLKLAQQELKASQTSAKGWKTQRDALAQIEQQLADLRQQRDQARHQRDRLERVRRVVPWLQRHDAAVQALQELGAVPAFPEQAAEQLADTDRELALAEAEARRCQTAIEEAHRALQTLPPDAPCLALAAEIIELDERRMQYRAHRPDMEKREAEVQTHWQAVQASAKALGWDASSVQTVRERLPYAALRAALAELLQAHGVLWQNLQFAQTQVHARQQECAHLDAEQQHLASSIDHTALGVALAHAQQLGDHEGQRQALQQQLIECQSALAVELQALGVDALHLPLLQAMLVPDATEVQALLQAQRADQAALEAAQNQHQQQQTELARLQLVLKQSVEVLQPVTRQQVLQARQARDDYWQQCAGGGAHASAAWPTQALQYQQLVAQADSLADDRLERLEQEAQYLAQTQRLELLHLELTQQAQRGQQLAQRLQERQRQWQTLVQACHLPADLPLLAAPDWLERHAQALTLHQQLGRLQRQYDDGIQTCQQAHAALVALLGLADGALPEGAVPSHPSLAECMALARQRLDEAERQRGQRDTLRQQASAARRALQNLQAERDDAQRHWQQWQQQWQPALRQAGYSSDTEPATLRTALEAMERISSGLERMDTIRTERIEAMRADLDALAAAVHPLCQRLAPELLGTVAEDQVGALRQRLSAAQEVQAQRQRGQQALAQARTGLQQAQQRQTQLQAGLAGLYALLGPQADSHSAAARHHALARAVAQAAQARQYRQELAQAQARLHEQGDGLPVESLRAEVQALPLADIPAALQALDAQEQQWQAHTEELSAAAQQARTALAVFDGTHRAADAEARRQDAIARMTEAAQRYVQVHTAARWLHWTVARFRETQQGPMLALASQIFSQLTLGAFDRLVVDAEGDKPRLYGHRAHGALVGVEGLSEGARDQLYLALRLAALEMQVQPGCAMPFVADDLFINFDDQRTSAGLQALGQLARKTQVIFLTHHEHLVPLAQQALGAGLNVLPLPP</sequence>
<dbReference type="PANTHER" id="PTHR41259">
    <property type="entry name" value="DOUBLE-STRAND BREAK REPAIR RAD50 ATPASE, PUTATIVE-RELATED"/>
    <property type="match status" value="1"/>
</dbReference>
<dbReference type="InterPro" id="IPR038734">
    <property type="entry name" value="YhaN_AAA"/>
</dbReference>
<proteinExistence type="predicted"/>
<dbReference type="RefSeq" id="WP_091452125.1">
    <property type="nucleotide sequence ID" value="NZ_FOGD01000001.1"/>
</dbReference>
<protein>
    <submittedName>
        <fullName evidence="3">AAA domain-containing protein</fullName>
    </submittedName>
</protein>
<dbReference type="Gene3D" id="3.40.50.300">
    <property type="entry name" value="P-loop containing nucleotide triphosphate hydrolases"/>
    <property type="match status" value="2"/>
</dbReference>
<dbReference type="SUPFAM" id="SSF52540">
    <property type="entry name" value="P-loop containing nucleoside triphosphate hydrolases"/>
    <property type="match status" value="1"/>
</dbReference>
<feature type="coiled-coil region" evidence="1">
    <location>
        <begin position="960"/>
        <end position="1014"/>
    </location>
</feature>
<dbReference type="OrthoDB" id="9764467at2"/>
<evidence type="ECO:0000259" key="2">
    <source>
        <dbReference type="Pfam" id="PF13514"/>
    </source>
</evidence>
<evidence type="ECO:0000313" key="4">
    <source>
        <dbReference type="Proteomes" id="UP000199766"/>
    </source>
</evidence>
<dbReference type="STRING" id="180197.SAMN02982919_00472"/>
<reference evidence="3 4" key="1">
    <citation type="submission" date="2016-10" db="EMBL/GenBank/DDBJ databases">
        <authorList>
            <person name="de Groot N.N."/>
        </authorList>
    </citation>
    <scope>NUCLEOTIDE SEQUENCE [LARGE SCALE GENOMIC DNA]</scope>
    <source>
        <strain evidence="3 4">ATCC 35958</strain>
    </source>
</reference>
<organism evidence="3 4">
    <name type="scientific">Giesbergeria anulus</name>
    <dbReference type="NCBI Taxonomy" id="180197"/>
    <lineage>
        <taxon>Bacteria</taxon>
        <taxon>Pseudomonadati</taxon>
        <taxon>Pseudomonadota</taxon>
        <taxon>Betaproteobacteria</taxon>
        <taxon>Burkholderiales</taxon>
        <taxon>Comamonadaceae</taxon>
        <taxon>Giesbergeria</taxon>
    </lineage>
</organism>
<name>A0A1H9F700_9BURK</name>
<feature type="coiled-coil region" evidence="1">
    <location>
        <begin position="274"/>
        <end position="301"/>
    </location>
</feature>
<evidence type="ECO:0000256" key="1">
    <source>
        <dbReference type="SAM" id="Coils"/>
    </source>
</evidence>
<evidence type="ECO:0000313" key="3">
    <source>
        <dbReference type="EMBL" id="SEQ33746.1"/>
    </source>
</evidence>
<dbReference type="InterPro" id="IPR027417">
    <property type="entry name" value="P-loop_NTPase"/>
</dbReference>
<feature type="coiled-coil region" evidence="1">
    <location>
        <begin position="182"/>
        <end position="243"/>
    </location>
</feature>
<gene>
    <name evidence="3" type="ORF">SAMN02982919_00472</name>
</gene>
<keyword evidence="1" id="KW-0175">Coiled coil</keyword>
<dbReference type="AlphaFoldDB" id="A0A1H9F700"/>
<dbReference type="EMBL" id="FOGD01000001">
    <property type="protein sequence ID" value="SEQ33746.1"/>
    <property type="molecule type" value="Genomic_DNA"/>
</dbReference>